<keyword evidence="8" id="KW-0963">Cytoplasm</keyword>
<keyword evidence="2 8" id="KW-0436">Ligase</keyword>
<reference evidence="12" key="3">
    <citation type="submission" date="2015-08" db="EMBL/GenBank/DDBJ databases">
        <title>Draft Genome Sequence of a Heterotrophic Facultative Anaerobic Bacterium Ardenticatena maritima Strain 110S.</title>
        <authorList>
            <person name="Kawaichi S."/>
            <person name="Yoshida T."/>
            <person name="Sako Y."/>
            <person name="Nakamura R."/>
        </authorList>
    </citation>
    <scope>NUCLEOTIDE SEQUENCE [LARGE SCALE GENOMIC DNA]</scope>
    <source>
        <strain evidence="12">110S</strain>
    </source>
</reference>
<keyword evidence="12" id="KW-1185">Reference proteome</keyword>
<dbReference type="STRING" id="872965.SE16_03495"/>
<dbReference type="GO" id="GO:0005829">
    <property type="term" value="C:cytosol"/>
    <property type="evidence" value="ECO:0007669"/>
    <property type="project" value="TreeGrafter"/>
</dbReference>
<keyword evidence="6 8" id="KW-0030">Aminoacyl-tRNA synthetase</keyword>
<dbReference type="HAMAP" id="MF_00140_B">
    <property type="entry name" value="Trp_tRNA_synth_B"/>
    <property type="match status" value="1"/>
</dbReference>
<comment type="subcellular location">
    <subcellularLocation>
        <location evidence="8">Cytoplasm</location>
    </subcellularLocation>
</comment>
<dbReference type="PANTHER" id="PTHR43766:SF1">
    <property type="entry name" value="TRYPTOPHAN--TRNA LIGASE, MITOCHONDRIAL"/>
    <property type="match status" value="1"/>
</dbReference>
<organism evidence="10 12">
    <name type="scientific">Ardenticatena maritima</name>
    <dbReference type="NCBI Taxonomy" id="872965"/>
    <lineage>
        <taxon>Bacteria</taxon>
        <taxon>Bacillati</taxon>
        <taxon>Chloroflexota</taxon>
        <taxon>Ardenticatenia</taxon>
        <taxon>Ardenticatenales</taxon>
        <taxon>Ardenticatenaceae</taxon>
        <taxon>Ardenticatena</taxon>
    </lineage>
</organism>
<feature type="binding site" evidence="8">
    <location>
        <position position="137"/>
    </location>
    <ligand>
        <name>L-tryptophan</name>
        <dbReference type="ChEBI" id="CHEBI:57912"/>
    </ligand>
</feature>
<evidence type="ECO:0000313" key="12">
    <source>
        <dbReference type="Proteomes" id="UP000037784"/>
    </source>
</evidence>
<sequence>MSNKVRVLSGIQPSGRLHLGNYLGAIRQWVQGQDEKENYFCIVDLHAITVWQDPDKLRAQTRELAALLLACGIDPQKSTLFIQSHVRAHAETQWILGCVTPLGWLYRMTQFKAKSEKEKQESVSTGLLTYPVLQAADILLYDADEVPVGEDQKQHIELTRDIAQRFNHLYGETFKLPKAVIPKSGARVMGFDDPTKKMSKSEVGEYHAVYLTDSPDRIRKVLRRAVTDSGREIIFSDAPEKAGVNNLLQIYESLTGKSREEIEAHFAGKGYGDLKKEVAEVIIEALRPIQERYQVYAQDPAELDRVLAIGAERARAVAEPKAEEVKRRVGFVLPKA</sequence>
<dbReference type="InterPro" id="IPR001412">
    <property type="entry name" value="aa-tRNA-synth_I_CS"/>
</dbReference>
<feature type="binding site" evidence="8">
    <location>
        <begin position="12"/>
        <end position="14"/>
    </location>
    <ligand>
        <name>ATP</name>
        <dbReference type="ChEBI" id="CHEBI:30616"/>
    </ligand>
</feature>
<evidence type="ECO:0000256" key="2">
    <source>
        <dbReference type="ARBA" id="ARBA00022598"/>
    </source>
</evidence>
<feature type="binding site" evidence="8">
    <location>
        <position position="188"/>
    </location>
    <ligand>
        <name>ATP</name>
        <dbReference type="ChEBI" id="CHEBI:30616"/>
    </ligand>
</feature>
<comment type="similarity">
    <text evidence="1 8 9">Belongs to the class-I aminoacyl-tRNA synthetase family.</text>
</comment>
<dbReference type="NCBIfam" id="TIGR00233">
    <property type="entry name" value="trpS"/>
    <property type="match status" value="1"/>
</dbReference>
<dbReference type="PRINTS" id="PR01039">
    <property type="entry name" value="TRNASYNTHTRP"/>
</dbReference>
<dbReference type="SUPFAM" id="SSF52374">
    <property type="entry name" value="Nucleotidylyl transferase"/>
    <property type="match status" value="1"/>
</dbReference>
<dbReference type="FunCoup" id="A0A0N0RFM4">
    <property type="interactions" value="414"/>
</dbReference>
<reference evidence="11 13" key="2">
    <citation type="submission" date="2015-07" db="EMBL/GenBank/DDBJ databases">
        <title>Whole genome sequence of Ardenticatena maritima DSM 23922.</title>
        <authorList>
            <person name="Hemp J."/>
            <person name="Ward L.M."/>
            <person name="Pace L.A."/>
            <person name="Fischer W.W."/>
        </authorList>
    </citation>
    <scope>NUCLEOTIDE SEQUENCE [LARGE SCALE GENOMIC DNA]</scope>
    <source>
        <strain evidence="11 13">110S</strain>
    </source>
</reference>
<dbReference type="PROSITE" id="PS00178">
    <property type="entry name" value="AA_TRNA_LIGASE_I"/>
    <property type="match status" value="1"/>
</dbReference>
<feature type="short sequence motif" description="'KMSKS' region" evidence="8">
    <location>
        <begin position="197"/>
        <end position="201"/>
    </location>
</feature>
<feature type="binding site" evidence="8">
    <location>
        <begin position="197"/>
        <end position="201"/>
    </location>
    <ligand>
        <name>ATP</name>
        <dbReference type="ChEBI" id="CHEBI:30616"/>
    </ligand>
</feature>
<dbReference type="InterPro" id="IPR050203">
    <property type="entry name" value="Trp-tRNA_synthetase"/>
</dbReference>
<feature type="binding site" evidence="8">
    <location>
        <begin position="149"/>
        <end position="151"/>
    </location>
    <ligand>
        <name>ATP</name>
        <dbReference type="ChEBI" id="CHEBI:30616"/>
    </ligand>
</feature>
<dbReference type="PANTHER" id="PTHR43766">
    <property type="entry name" value="TRYPTOPHAN--TRNA LIGASE, MITOCHONDRIAL"/>
    <property type="match status" value="1"/>
</dbReference>
<dbReference type="OrthoDB" id="9801042at2"/>
<evidence type="ECO:0000256" key="1">
    <source>
        <dbReference type="ARBA" id="ARBA00005594"/>
    </source>
</evidence>
<comment type="catalytic activity">
    <reaction evidence="7 8">
        <text>tRNA(Trp) + L-tryptophan + ATP = L-tryptophyl-tRNA(Trp) + AMP + diphosphate + H(+)</text>
        <dbReference type="Rhea" id="RHEA:24080"/>
        <dbReference type="Rhea" id="RHEA-COMP:9671"/>
        <dbReference type="Rhea" id="RHEA-COMP:9705"/>
        <dbReference type="ChEBI" id="CHEBI:15378"/>
        <dbReference type="ChEBI" id="CHEBI:30616"/>
        <dbReference type="ChEBI" id="CHEBI:33019"/>
        <dbReference type="ChEBI" id="CHEBI:57912"/>
        <dbReference type="ChEBI" id="CHEBI:78442"/>
        <dbReference type="ChEBI" id="CHEBI:78535"/>
        <dbReference type="ChEBI" id="CHEBI:456215"/>
        <dbReference type="EC" id="6.1.1.2"/>
    </reaction>
</comment>
<feature type="binding site" evidence="8">
    <location>
        <begin position="20"/>
        <end position="21"/>
    </location>
    <ligand>
        <name>ATP</name>
        <dbReference type="ChEBI" id="CHEBI:30616"/>
    </ligand>
</feature>
<comment type="function">
    <text evidence="8">Catalyzes the attachment of tryptophan to tRNA(Trp).</text>
</comment>
<evidence type="ECO:0000256" key="4">
    <source>
        <dbReference type="ARBA" id="ARBA00022840"/>
    </source>
</evidence>
<evidence type="ECO:0000256" key="9">
    <source>
        <dbReference type="RuleBase" id="RU363036"/>
    </source>
</evidence>
<protein>
    <recommendedName>
        <fullName evidence="8">Tryptophan--tRNA ligase</fullName>
        <ecNumber evidence="8">6.1.1.2</ecNumber>
    </recommendedName>
    <alternativeName>
        <fullName evidence="8">Tryptophanyl-tRNA synthetase</fullName>
        <shortName evidence="8">TrpRS</shortName>
    </alternativeName>
</protein>
<proteinExistence type="inferred from homology"/>
<keyword evidence="3 8" id="KW-0547">Nucleotide-binding</keyword>
<dbReference type="Proteomes" id="UP000037784">
    <property type="component" value="Unassembled WGS sequence"/>
</dbReference>
<dbReference type="GO" id="GO:0006436">
    <property type="term" value="P:tryptophanyl-tRNA aminoacylation"/>
    <property type="evidence" value="ECO:0007669"/>
    <property type="project" value="UniProtKB-UniRule"/>
</dbReference>
<feature type="short sequence motif" description="'HIGH' region" evidence="8">
    <location>
        <begin position="13"/>
        <end position="21"/>
    </location>
</feature>
<evidence type="ECO:0000256" key="3">
    <source>
        <dbReference type="ARBA" id="ARBA00022741"/>
    </source>
</evidence>
<evidence type="ECO:0000256" key="8">
    <source>
        <dbReference type="HAMAP-Rule" id="MF_00140"/>
    </source>
</evidence>
<keyword evidence="5 8" id="KW-0648">Protein biosynthesis</keyword>
<gene>
    <name evidence="8" type="primary">trpS</name>
    <name evidence="10" type="ORF">ARMA_1881</name>
    <name evidence="11" type="ORF">SE16_03495</name>
</gene>
<keyword evidence="4 8" id="KW-0067">ATP-binding</keyword>
<dbReference type="Gene3D" id="3.40.50.620">
    <property type="entry name" value="HUPs"/>
    <property type="match status" value="1"/>
</dbReference>
<dbReference type="EC" id="6.1.1.2" evidence="8"/>
<evidence type="ECO:0000313" key="10">
    <source>
        <dbReference type="EMBL" id="GAP63458.1"/>
    </source>
</evidence>
<dbReference type="InterPro" id="IPR002305">
    <property type="entry name" value="aa-tRNA-synth_Ic"/>
</dbReference>
<evidence type="ECO:0000256" key="7">
    <source>
        <dbReference type="ARBA" id="ARBA00049929"/>
    </source>
</evidence>
<evidence type="ECO:0000313" key="11">
    <source>
        <dbReference type="EMBL" id="KPL89505.1"/>
    </source>
</evidence>
<dbReference type="Proteomes" id="UP000050502">
    <property type="component" value="Unassembled WGS sequence"/>
</dbReference>
<dbReference type="FunFam" id="1.10.240.10:FF:000002">
    <property type="entry name" value="Tryptophan--tRNA ligase"/>
    <property type="match status" value="1"/>
</dbReference>
<dbReference type="RefSeq" id="WP_054493292.1">
    <property type="nucleotide sequence ID" value="NZ_BBZA01000147.1"/>
</dbReference>
<evidence type="ECO:0000256" key="5">
    <source>
        <dbReference type="ARBA" id="ARBA00022917"/>
    </source>
</evidence>
<dbReference type="GO" id="GO:0005524">
    <property type="term" value="F:ATP binding"/>
    <property type="evidence" value="ECO:0007669"/>
    <property type="project" value="UniProtKB-UniRule"/>
</dbReference>
<name>A0A0N0RFM4_9CHLR</name>
<dbReference type="Pfam" id="PF00579">
    <property type="entry name" value="tRNA-synt_1b"/>
    <property type="match status" value="1"/>
</dbReference>
<dbReference type="GO" id="GO:0004830">
    <property type="term" value="F:tryptophan-tRNA ligase activity"/>
    <property type="evidence" value="ECO:0007669"/>
    <property type="project" value="UniProtKB-UniRule"/>
</dbReference>
<evidence type="ECO:0000313" key="13">
    <source>
        <dbReference type="Proteomes" id="UP000050502"/>
    </source>
</evidence>
<dbReference type="Gene3D" id="1.10.240.10">
    <property type="entry name" value="Tyrosyl-Transfer RNA Synthetase"/>
    <property type="match status" value="1"/>
</dbReference>
<comment type="caution">
    <text evidence="10">The sequence shown here is derived from an EMBL/GenBank/DDBJ whole genome shotgun (WGS) entry which is preliminary data.</text>
</comment>
<dbReference type="InterPro" id="IPR002306">
    <property type="entry name" value="Trp-tRNA-ligase"/>
</dbReference>
<evidence type="ECO:0000256" key="6">
    <source>
        <dbReference type="ARBA" id="ARBA00023146"/>
    </source>
</evidence>
<dbReference type="PATRIC" id="fig|872965.6.peg.660"/>
<comment type="subunit">
    <text evidence="8">Homodimer.</text>
</comment>
<dbReference type="InterPro" id="IPR014729">
    <property type="entry name" value="Rossmann-like_a/b/a_fold"/>
</dbReference>
<dbReference type="CDD" id="cd00806">
    <property type="entry name" value="TrpRS_core"/>
    <property type="match status" value="1"/>
</dbReference>
<dbReference type="AlphaFoldDB" id="A0A0N0RFM4"/>
<reference evidence="10" key="1">
    <citation type="journal article" date="2015" name="Genome Announc.">
        <title>Draft Genome Sequence of a Heterotrophic Facultative Anaerobic Thermophilic Bacterium, Ardenticatena maritima Strain 110ST.</title>
        <authorList>
            <person name="Kawaichi S."/>
            <person name="Yoshida T."/>
            <person name="Sako Y."/>
            <person name="Nakamura R."/>
        </authorList>
    </citation>
    <scope>NUCLEOTIDE SEQUENCE [LARGE SCALE GENOMIC DNA]</scope>
    <source>
        <strain evidence="10">110S</strain>
    </source>
</reference>
<dbReference type="InterPro" id="IPR024109">
    <property type="entry name" value="Trp-tRNA-ligase_bac-type"/>
</dbReference>
<dbReference type="EMBL" id="LGKN01000003">
    <property type="protein sequence ID" value="KPL89505.1"/>
    <property type="molecule type" value="Genomic_DNA"/>
</dbReference>
<accession>A0A0N0RFM4</accession>
<dbReference type="FunFam" id="3.40.50.620:FF:000082">
    <property type="entry name" value="MSW1p Mitochondrial tryptophanyl-tRNA synthetase"/>
    <property type="match status" value="1"/>
</dbReference>
<dbReference type="EMBL" id="BBZA01000147">
    <property type="protein sequence ID" value="GAP63458.1"/>
    <property type="molecule type" value="Genomic_DNA"/>
</dbReference>